<dbReference type="Pfam" id="PF00595">
    <property type="entry name" value="PDZ"/>
    <property type="match status" value="1"/>
</dbReference>
<organism evidence="3">
    <name type="scientific">Amphimedon queenslandica</name>
    <name type="common">Sponge</name>
    <dbReference type="NCBI Taxonomy" id="400682"/>
    <lineage>
        <taxon>Eukaryota</taxon>
        <taxon>Metazoa</taxon>
        <taxon>Porifera</taxon>
        <taxon>Demospongiae</taxon>
        <taxon>Heteroscleromorpha</taxon>
        <taxon>Haplosclerida</taxon>
        <taxon>Niphatidae</taxon>
        <taxon>Amphimedon</taxon>
    </lineage>
</organism>
<dbReference type="KEGG" id="aqu:100633819"/>
<dbReference type="PANTHER" id="PTHR14063">
    <property type="entry name" value="PROTEIN LIN-7 HOMOLOG"/>
    <property type="match status" value="1"/>
</dbReference>
<keyword evidence="4" id="KW-1185">Reference proteome</keyword>
<name>A0A1X7U7Z2_AMPQE</name>
<dbReference type="InParanoid" id="A0A1X7U7Z2"/>
<evidence type="ECO:0000313" key="3">
    <source>
        <dbReference type="EnsemblMetazoa" id="Aqu2.1.23778_001"/>
    </source>
</evidence>
<protein>
    <recommendedName>
        <fullName evidence="2">PDZ domain-containing protein</fullName>
    </recommendedName>
</protein>
<reference evidence="4" key="1">
    <citation type="journal article" date="2010" name="Nature">
        <title>The Amphimedon queenslandica genome and the evolution of animal complexity.</title>
        <authorList>
            <person name="Srivastava M."/>
            <person name="Simakov O."/>
            <person name="Chapman J."/>
            <person name="Fahey B."/>
            <person name="Gauthier M.E."/>
            <person name="Mitros T."/>
            <person name="Richards G.S."/>
            <person name="Conaco C."/>
            <person name="Dacre M."/>
            <person name="Hellsten U."/>
            <person name="Larroux C."/>
            <person name="Putnam N.H."/>
            <person name="Stanke M."/>
            <person name="Adamska M."/>
            <person name="Darling A."/>
            <person name="Degnan S.M."/>
            <person name="Oakley T.H."/>
            <person name="Plachetzki D.C."/>
            <person name="Zhai Y."/>
            <person name="Adamski M."/>
            <person name="Calcino A."/>
            <person name="Cummins S.F."/>
            <person name="Goodstein D.M."/>
            <person name="Harris C."/>
            <person name="Jackson D.J."/>
            <person name="Leys S.P."/>
            <person name="Shu S."/>
            <person name="Woodcroft B.J."/>
            <person name="Vervoort M."/>
            <person name="Kosik K.S."/>
            <person name="Manning G."/>
            <person name="Degnan B.M."/>
            <person name="Rokhsar D.S."/>
        </authorList>
    </citation>
    <scope>NUCLEOTIDE SEQUENCE [LARGE SCALE GENOMIC DNA]</scope>
</reference>
<dbReference type="InterPro" id="IPR036034">
    <property type="entry name" value="PDZ_sf"/>
</dbReference>
<evidence type="ECO:0000259" key="2">
    <source>
        <dbReference type="PROSITE" id="PS50106"/>
    </source>
</evidence>
<reference evidence="3" key="2">
    <citation type="submission" date="2017-05" db="UniProtKB">
        <authorList>
            <consortium name="EnsemblMetazoa"/>
        </authorList>
    </citation>
    <scope>IDENTIFICATION</scope>
</reference>
<dbReference type="CDD" id="cd00136">
    <property type="entry name" value="PDZ_canonical"/>
    <property type="match status" value="1"/>
</dbReference>
<dbReference type="SMART" id="SM00228">
    <property type="entry name" value="PDZ"/>
    <property type="match status" value="1"/>
</dbReference>
<dbReference type="Gene3D" id="2.30.42.10">
    <property type="match status" value="1"/>
</dbReference>
<dbReference type="Proteomes" id="UP000007879">
    <property type="component" value="Unassembled WGS sequence"/>
</dbReference>
<sequence>MAITEESLGRVLKVIKELLIHSESSGVDSEVLRPLESVVSTLSSPLFQHLVQLREKHHQISDVTEPDSLPNIDALQLESNPMGRVSNSDDIVGVSPDNTTCNGSSSPPLSPLDVPLPPPLSPLPDTPLLTHSEELQEVLVVKTQYQPRSVTLQRKGTELETSSLGIQVQGLSRTGLFISDLPIGGVAQRCGLLRVGDRLLSINGMSCGNMASFEAQHVLQEIPSHGDIVLTVRYEPSGLIDFLKQSKK</sequence>
<dbReference type="PROSITE" id="PS50106">
    <property type="entry name" value="PDZ"/>
    <property type="match status" value="1"/>
</dbReference>
<dbReference type="SUPFAM" id="SSF50156">
    <property type="entry name" value="PDZ domain-like"/>
    <property type="match status" value="1"/>
</dbReference>
<feature type="domain" description="PDZ" evidence="2">
    <location>
        <begin position="149"/>
        <end position="234"/>
    </location>
</feature>
<gene>
    <name evidence="3" type="primary">100633819</name>
</gene>
<evidence type="ECO:0000313" key="4">
    <source>
        <dbReference type="Proteomes" id="UP000007879"/>
    </source>
</evidence>
<dbReference type="EnsemblMetazoa" id="Aqu2.1.23778_001">
    <property type="protein sequence ID" value="Aqu2.1.23778_001"/>
    <property type="gene ID" value="Aqu2.1.23778"/>
</dbReference>
<dbReference type="InterPro" id="IPR051109">
    <property type="entry name" value="MAM_complex_regulator"/>
</dbReference>
<feature type="region of interest" description="Disordered" evidence="1">
    <location>
        <begin position="80"/>
        <end position="114"/>
    </location>
</feature>
<proteinExistence type="predicted"/>
<dbReference type="AlphaFoldDB" id="A0A1X7U7Z2"/>
<dbReference type="OrthoDB" id="8849866at2759"/>
<accession>A0A1X7U7Z2</accession>
<dbReference type="EnsemblMetazoa" id="XM_003388726.2">
    <property type="protein sequence ID" value="XP_003388774.1"/>
    <property type="gene ID" value="LOC100633819"/>
</dbReference>
<dbReference type="InterPro" id="IPR001478">
    <property type="entry name" value="PDZ"/>
</dbReference>
<evidence type="ECO:0000256" key="1">
    <source>
        <dbReference type="SAM" id="MobiDB-lite"/>
    </source>
</evidence>